<protein>
    <submittedName>
        <fullName evidence="2">Uncharacterized protein</fullName>
    </submittedName>
</protein>
<dbReference type="InterPro" id="IPR009689">
    <property type="entry name" value="DUF1280"/>
</dbReference>
<keyword evidence="3" id="KW-1185">Reference proteome</keyword>
<dbReference type="Proteomes" id="UP000005237">
    <property type="component" value="Unassembled WGS sequence"/>
</dbReference>
<dbReference type="PANTHER" id="PTHR31424">
    <property type="entry name" value="PROTEIN CBG23806"/>
    <property type="match status" value="1"/>
</dbReference>
<dbReference type="EnsemblMetazoa" id="CJA37104a.1">
    <property type="protein sequence ID" value="CJA37104a.1"/>
    <property type="gene ID" value="WBGene00212951"/>
</dbReference>
<dbReference type="AlphaFoldDB" id="A0A8R1EKX0"/>
<keyword evidence="1" id="KW-0175">Coiled coil</keyword>
<name>A0A8R1EKX0_CAEJA</name>
<reference evidence="2" key="2">
    <citation type="submission" date="2022-06" db="UniProtKB">
        <authorList>
            <consortium name="EnsemblMetazoa"/>
        </authorList>
    </citation>
    <scope>IDENTIFICATION</scope>
    <source>
        <strain evidence="2">DF5081</strain>
    </source>
</reference>
<dbReference type="Pfam" id="PF06918">
    <property type="entry name" value="DUF1280"/>
    <property type="match status" value="1"/>
</dbReference>
<reference evidence="3" key="1">
    <citation type="submission" date="2010-08" db="EMBL/GenBank/DDBJ databases">
        <authorList>
            <consortium name="Caenorhabditis japonica Sequencing Consortium"/>
            <person name="Wilson R.K."/>
        </authorList>
    </citation>
    <scope>NUCLEOTIDE SEQUENCE [LARGE SCALE GENOMIC DNA]</scope>
    <source>
        <strain evidence="3">DF5081</strain>
    </source>
</reference>
<dbReference type="PANTHER" id="PTHR31424:SF3">
    <property type="entry name" value="RING-TYPE DOMAIN-CONTAINING PROTEIN"/>
    <property type="match status" value="1"/>
</dbReference>
<organism evidence="2 3">
    <name type="scientific">Caenorhabditis japonica</name>
    <dbReference type="NCBI Taxonomy" id="281687"/>
    <lineage>
        <taxon>Eukaryota</taxon>
        <taxon>Metazoa</taxon>
        <taxon>Ecdysozoa</taxon>
        <taxon>Nematoda</taxon>
        <taxon>Chromadorea</taxon>
        <taxon>Rhabditida</taxon>
        <taxon>Rhabditina</taxon>
        <taxon>Rhabditomorpha</taxon>
        <taxon>Rhabditoidea</taxon>
        <taxon>Rhabditidae</taxon>
        <taxon>Peloderinae</taxon>
        <taxon>Caenorhabditis</taxon>
    </lineage>
</organism>
<accession>A0A8R1EKX0</accession>
<feature type="coiled-coil region" evidence="1">
    <location>
        <begin position="443"/>
        <end position="477"/>
    </location>
</feature>
<proteinExistence type="predicted"/>
<feature type="coiled-coil region" evidence="1">
    <location>
        <begin position="3"/>
        <end position="51"/>
    </location>
</feature>
<evidence type="ECO:0000313" key="3">
    <source>
        <dbReference type="Proteomes" id="UP000005237"/>
    </source>
</evidence>
<evidence type="ECO:0000256" key="1">
    <source>
        <dbReference type="SAM" id="Coils"/>
    </source>
</evidence>
<sequence>MLLDDGEKQVEFLRGQIAVLREEAQEDDERVSRYRADAQKAKRELEQLRTSYGEQFSNAVTSVRKNLEIEHEKEISPLREQISKLSSFRFKKKYDQILSKNTKDQRCSELVEYVKEFVGPENTDQFILDFIHYVSVKPQFTFSLSLSDWDTFVAAIHWQLSDHFLKTFKMFLKSRLQFDVFGSRLEIQEMKKKCAPGVDYKIDIIANEKVTKTGRRVPVQSSSVGILHLEEVLSRRLSALQKSGRLRFDAATNDDILIGVAGDKGSEQTKLALIIGNVSTPNDPKGLLLIGFYSGNDDHSSLVSRLGFVMKQVNELKSVTYQMKDTFVTKKVRKIPIGDCKFISSLFHHPGQASKEPCFICKLPWSTHGEKAALVGKFAFHESGKLRTLDELQGEAMIDVEPASLAPPTLHSICGIAKTYVIDPLIAHSIQLDTKCQVLPRELKEQKKILKKSKRETERYEERVEALEEAVLMAERAGDVIEKCKSGGRGRPSRVDSCESSLCLAGKAKKNTFSSLNVFVCPNCSKNVHRVCSFQFTVEEDLQLSNAMKICLDCSVGSTMSLDTRDTLLKQVASRLKRDLEDDGILLAEANEMVTELEDNLQKSSGPTRKKFEEVLRSFGVDQRVWLQEFTGNNIRKILRPQNIDAILAVFPPSRFITNIGMVMKSLAFLMTSADTAAKTDKEMDEIELHVGELVRNLRNAMPDAVVTPKLHLVAAHLVPYLRANRSWGRLTEQSIEALHALFNTLNRRFAAVRDEQLLAQLILQQMSCYNLVFDAGIQIS</sequence>
<evidence type="ECO:0000313" key="2">
    <source>
        <dbReference type="EnsemblMetazoa" id="CJA37104a.1"/>
    </source>
</evidence>